<dbReference type="PATRIC" id="fig|1227457.3.peg.34"/>
<dbReference type="AlphaFoldDB" id="M0NG02"/>
<keyword evidence="1" id="KW-1133">Transmembrane helix</keyword>
<sequence length="138" mass="14413">MLNKFVRKAVGRVIPDTEEEWFGMRLGIQTTVAGLFLLLAVGSASAQENVCETAIGTFTNDLITAVLGISLALVVLGLLISFGGRGIAFSGRMMGTLSSMSSNSLIGLLGVVFTVVLVTWVIGYAPMDIPKGCVPFGG</sequence>
<feature type="transmembrane region" description="Helical" evidence="1">
    <location>
        <begin position="62"/>
        <end position="84"/>
    </location>
</feature>
<keyword evidence="1" id="KW-0472">Membrane</keyword>
<reference evidence="2 3" key="1">
    <citation type="journal article" date="2014" name="PLoS Genet.">
        <title>Phylogenetically driven sequencing of extremely halophilic archaea reveals strategies for static and dynamic osmo-response.</title>
        <authorList>
            <person name="Becker E.A."/>
            <person name="Seitzer P.M."/>
            <person name="Tritt A."/>
            <person name="Larsen D."/>
            <person name="Krusor M."/>
            <person name="Yao A.I."/>
            <person name="Wu D."/>
            <person name="Madern D."/>
            <person name="Eisen J.A."/>
            <person name="Darling A.E."/>
            <person name="Facciotti M.T."/>
        </authorList>
    </citation>
    <scope>NUCLEOTIDE SEQUENCE [LARGE SCALE GENOMIC DNA]</scope>
    <source>
        <strain evidence="2 3">JCM 13552</strain>
    </source>
</reference>
<name>M0NG02_9EURY</name>
<protein>
    <submittedName>
        <fullName evidence="2">Uncharacterized protein</fullName>
    </submittedName>
</protein>
<evidence type="ECO:0000256" key="1">
    <source>
        <dbReference type="SAM" id="Phobius"/>
    </source>
</evidence>
<dbReference type="Proteomes" id="UP000011680">
    <property type="component" value="Unassembled WGS sequence"/>
</dbReference>
<dbReference type="EMBL" id="AOMF01000015">
    <property type="protein sequence ID" value="EMA56786.1"/>
    <property type="molecule type" value="Genomic_DNA"/>
</dbReference>
<keyword evidence="3" id="KW-1185">Reference proteome</keyword>
<proteinExistence type="predicted"/>
<organism evidence="2 3">
    <name type="scientific">Halococcus thailandensis JCM 13552</name>
    <dbReference type="NCBI Taxonomy" id="1227457"/>
    <lineage>
        <taxon>Archaea</taxon>
        <taxon>Methanobacteriati</taxon>
        <taxon>Methanobacteriota</taxon>
        <taxon>Stenosarchaea group</taxon>
        <taxon>Halobacteria</taxon>
        <taxon>Halobacteriales</taxon>
        <taxon>Halococcaceae</taxon>
        <taxon>Halococcus</taxon>
    </lineage>
</organism>
<dbReference type="STRING" id="1227457.C451_00220"/>
<keyword evidence="1" id="KW-0812">Transmembrane</keyword>
<evidence type="ECO:0000313" key="2">
    <source>
        <dbReference type="EMBL" id="EMA56786.1"/>
    </source>
</evidence>
<accession>M0NG02</accession>
<comment type="caution">
    <text evidence="2">The sequence shown here is derived from an EMBL/GenBank/DDBJ whole genome shotgun (WGS) entry which is preliminary data.</text>
</comment>
<evidence type="ECO:0000313" key="3">
    <source>
        <dbReference type="Proteomes" id="UP000011680"/>
    </source>
</evidence>
<feature type="transmembrane region" description="Helical" evidence="1">
    <location>
        <begin position="105"/>
        <end position="125"/>
    </location>
</feature>
<gene>
    <name evidence="2" type="ORF">C451_00220</name>
</gene>